<dbReference type="PANTHER" id="PTHR11070:SF2">
    <property type="entry name" value="ATP-DEPENDENT DNA HELICASE SRS2"/>
    <property type="match status" value="1"/>
</dbReference>
<keyword evidence="3 11" id="KW-0378">Hydrolase</keyword>
<dbReference type="InterPro" id="IPR027417">
    <property type="entry name" value="P-loop_NTPase"/>
</dbReference>
<reference evidence="15 16" key="1">
    <citation type="submission" date="2017-03" db="EMBL/GenBank/DDBJ databases">
        <title>WGS assembly of Porphyra umbilicalis.</title>
        <authorList>
            <person name="Brawley S.H."/>
            <person name="Blouin N.A."/>
            <person name="Ficko-Blean E."/>
            <person name="Wheeler G.L."/>
            <person name="Lohr M."/>
            <person name="Goodson H.V."/>
            <person name="Jenkins J.W."/>
            <person name="Blaby-Haas C.E."/>
            <person name="Helliwell K.E."/>
            <person name="Chan C."/>
            <person name="Marriage T."/>
            <person name="Bhattacharya D."/>
            <person name="Klein A.S."/>
            <person name="Badis Y."/>
            <person name="Brodie J."/>
            <person name="Cao Y."/>
            <person name="Collen J."/>
            <person name="Dittami S.M."/>
            <person name="Gachon C.M."/>
            <person name="Green B.R."/>
            <person name="Karpowicz S."/>
            <person name="Kim J.W."/>
            <person name="Kudahl U."/>
            <person name="Lin S."/>
            <person name="Michel G."/>
            <person name="Mittag M."/>
            <person name="Olson B.J."/>
            <person name="Pangilinan J."/>
            <person name="Peng Y."/>
            <person name="Qiu H."/>
            <person name="Shu S."/>
            <person name="Singer J.T."/>
            <person name="Smith A.G."/>
            <person name="Sprecher B.N."/>
            <person name="Wagner V."/>
            <person name="Wang W."/>
            <person name="Wang Z.-Y."/>
            <person name="Yan J."/>
            <person name="Yarish C."/>
            <person name="Zoeuner-Riek S."/>
            <person name="Zhuang Y."/>
            <person name="Zou Y."/>
            <person name="Lindquist E.A."/>
            <person name="Grimwood J."/>
            <person name="Barry K."/>
            <person name="Rokhsar D.S."/>
            <person name="Schmutz J."/>
            <person name="Stiller J.W."/>
            <person name="Grossman A.R."/>
            <person name="Prochnik S.E."/>
        </authorList>
    </citation>
    <scope>NUCLEOTIDE SEQUENCE [LARGE SCALE GENOMIC DNA]</scope>
    <source>
        <strain evidence="15">4086291</strain>
    </source>
</reference>
<gene>
    <name evidence="15" type="ORF">BU14_0550s0011</name>
</gene>
<dbReference type="Gene3D" id="3.40.50.300">
    <property type="entry name" value="P-loop containing nucleotide triphosphate hydrolases"/>
    <property type="match status" value="4"/>
</dbReference>
<dbReference type="GO" id="GO:0000725">
    <property type="term" value="P:recombinational repair"/>
    <property type="evidence" value="ECO:0007669"/>
    <property type="project" value="TreeGrafter"/>
</dbReference>
<dbReference type="EC" id="5.6.2.4" evidence="9"/>
<feature type="region of interest" description="Disordered" evidence="12">
    <location>
        <begin position="362"/>
        <end position="468"/>
    </location>
</feature>
<comment type="similarity">
    <text evidence="1">Belongs to the helicase family. UvrD subfamily.</text>
</comment>
<evidence type="ECO:0000256" key="9">
    <source>
        <dbReference type="ARBA" id="ARBA00034808"/>
    </source>
</evidence>
<feature type="domain" description="UvrD-like helicase ATP-binding" evidence="13">
    <location>
        <begin position="641"/>
        <end position="963"/>
    </location>
</feature>
<dbReference type="Gene3D" id="1.10.10.160">
    <property type="match status" value="1"/>
</dbReference>
<dbReference type="InterPro" id="IPR013986">
    <property type="entry name" value="DExx_box_DNA_helicase_dom_sf"/>
</dbReference>
<keyword evidence="5 11" id="KW-0067">ATP-binding</keyword>
<evidence type="ECO:0000259" key="14">
    <source>
        <dbReference type="PROSITE" id="PS51217"/>
    </source>
</evidence>
<accession>A0A1X6NRY2</accession>
<dbReference type="InterPro" id="IPR014017">
    <property type="entry name" value="DNA_helicase_UvrD-like_C"/>
</dbReference>
<feature type="domain" description="UvrD-like helicase C-terminal" evidence="14">
    <location>
        <begin position="964"/>
        <end position="1393"/>
    </location>
</feature>
<evidence type="ECO:0000256" key="7">
    <source>
        <dbReference type="ARBA" id="ARBA00023235"/>
    </source>
</evidence>
<keyword evidence="4 11" id="KW-0347">Helicase</keyword>
<feature type="region of interest" description="Disordered" evidence="12">
    <location>
        <begin position="98"/>
        <end position="191"/>
    </location>
</feature>
<dbReference type="GO" id="GO:0003677">
    <property type="term" value="F:DNA binding"/>
    <property type="evidence" value="ECO:0007669"/>
    <property type="project" value="InterPro"/>
</dbReference>
<feature type="compositionally biased region" description="Low complexity" evidence="12">
    <location>
        <begin position="302"/>
        <end position="323"/>
    </location>
</feature>
<keyword evidence="2 11" id="KW-0547">Nucleotide-binding</keyword>
<dbReference type="InterPro" id="IPR000212">
    <property type="entry name" value="DNA_helicase_UvrD/REP"/>
</dbReference>
<feature type="compositionally biased region" description="Gly residues" evidence="12">
    <location>
        <begin position="1359"/>
        <end position="1375"/>
    </location>
</feature>
<evidence type="ECO:0000256" key="6">
    <source>
        <dbReference type="ARBA" id="ARBA00023125"/>
    </source>
</evidence>
<evidence type="ECO:0000313" key="15">
    <source>
        <dbReference type="EMBL" id="OSX71348.1"/>
    </source>
</evidence>
<proteinExistence type="inferred from homology"/>
<dbReference type="GO" id="GO:0005829">
    <property type="term" value="C:cytosol"/>
    <property type="evidence" value="ECO:0007669"/>
    <property type="project" value="TreeGrafter"/>
</dbReference>
<keyword evidence="6" id="KW-0238">DNA-binding</keyword>
<evidence type="ECO:0000256" key="5">
    <source>
        <dbReference type="ARBA" id="ARBA00022840"/>
    </source>
</evidence>
<dbReference type="GO" id="GO:0016787">
    <property type="term" value="F:hydrolase activity"/>
    <property type="evidence" value="ECO:0007669"/>
    <property type="project" value="UniProtKB-UniRule"/>
</dbReference>
<evidence type="ECO:0000256" key="4">
    <source>
        <dbReference type="ARBA" id="ARBA00022806"/>
    </source>
</evidence>
<feature type="region of interest" description="Disordered" evidence="12">
    <location>
        <begin position="1327"/>
        <end position="1375"/>
    </location>
</feature>
<feature type="compositionally biased region" description="Pro residues" evidence="12">
    <location>
        <begin position="137"/>
        <end position="169"/>
    </location>
</feature>
<evidence type="ECO:0000313" key="16">
    <source>
        <dbReference type="Proteomes" id="UP000218209"/>
    </source>
</evidence>
<dbReference type="PANTHER" id="PTHR11070">
    <property type="entry name" value="UVRD / RECB / PCRA DNA HELICASE FAMILY MEMBER"/>
    <property type="match status" value="1"/>
</dbReference>
<name>A0A1X6NRY2_PORUM</name>
<dbReference type="OrthoDB" id="1470711at2759"/>
<evidence type="ECO:0000256" key="3">
    <source>
        <dbReference type="ARBA" id="ARBA00022801"/>
    </source>
</evidence>
<dbReference type="Proteomes" id="UP000218209">
    <property type="component" value="Unassembled WGS sequence"/>
</dbReference>
<dbReference type="GO" id="GO:0033202">
    <property type="term" value="C:DNA helicase complex"/>
    <property type="evidence" value="ECO:0007669"/>
    <property type="project" value="TreeGrafter"/>
</dbReference>
<feature type="region of interest" description="Disordered" evidence="12">
    <location>
        <begin position="1"/>
        <end position="43"/>
    </location>
</feature>
<feature type="binding site" evidence="11">
    <location>
        <begin position="662"/>
        <end position="669"/>
    </location>
    <ligand>
        <name>ATP</name>
        <dbReference type="ChEBI" id="CHEBI:30616"/>
    </ligand>
</feature>
<feature type="compositionally biased region" description="Basic residues" evidence="12">
    <location>
        <begin position="120"/>
        <end position="133"/>
    </location>
</feature>
<evidence type="ECO:0000256" key="8">
    <source>
        <dbReference type="ARBA" id="ARBA00034617"/>
    </source>
</evidence>
<keyword evidence="7" id="KW-0413">Isomerase</keyword>
<sequence>MAKAAFDSSRRRWAAGGGPPPPPPPPHRRGARRAPPPASWSLLPPSLTTVDTCAAAAAATAVVQARLDALPAVPPAALPAAGAALRAAVSGRLSALAAARGCGSGGPPGEGAAAADAVAARRRQRRRRGRHAGGRGVPPPHPPPAVVDPPPPPPPPYHHTRASPPPPPHCLGRRRSSSPAGHPPPPHGADGLLVSTLAAVGTATRTYLEVDTAAAGAAARLTSSLPPVFGMAGVVVHGAWSAYAAAAAAAAAHPTVDADGNAVAVGASERLGAGGWSAAARAAGVVGAVDVLAVAGRGGGSSRACAPSARRTRRGPWSGSRWGSEGGGAGGGGGAAAGRPWGGDAAGEAATAARRLVVGGAAGRRRGGTGTDGAAPPTQPPPGAGDGGAAARVARRSGGARRRRRRRRRRPPPHGRGGCAAVPPTRRRRRCRARGCAAAGGRWRRRRGRRRRGAAAGGGGRPPARPRCALPVRPWGGGGGWGPSVPPPSATDDDAHAPRHVAVTDRRAAAAGRALRAAAAGVDGRHTAGRGPTRSVVAALTDASGGRRACRRGHAAVRPAGVDADPPLVVGSFRARDTNRGPFLLANRAGGASGTGATPQHARRGCDAPCAAAMAVAPKRWAGAFPPPPPRPCTLRDPMADLTPEQAAVVAHPPDAPLAVIACAGAGKTRVLLHRAAAVAASAPGPARPVLLLAFNVGAVAALTHRLAGMALPPRPPGRHWADGPPLDGGQWAAVHTVHAFGGRILRAAAASALAAVGRRPGWTALLGTPQLTALHDAVAAVGARPRGVVGKGGGGGRGGPAARVRTATRSVATRYELLKREYNLVDYDDMVILAVHLLLLDAPLRGVWARRYAHVLVDEWQDVSPHTILLVKILVTAGGDGGGGGGGGGRTPLLEEGDSGALPQTGVTVAMDDDQVIYGFLGASPAAADLFRVHLVGGGGGGGAAADPSRWRHVLPTNHRSGGHIVAAADGLIRHNTRRVPKRLVAVKPPGARVRLAACASRAVEAAHCVATVRGWAARLAWRHMAVLTRSHATRVAVTAALTAAGVPVVGDRRPALRRAAAAVAAAAAAAGEAGGAPPAPAVGQLRHLLRAVDGVRAAAVAGGAAVTAAATLAAAAHGVRSPPVGGGAPLGGGGLPALAAVAGVLDGAAAQAPWTSPSPLSVAVAVAAAALAAEAASGPWPARQPPATALHGAACGQPHRCGACGAPSQARSTPSMVANGGGSRPVASRPRHRVASGTLLGTWPAVKGARVAPPDRRRRHPSAATRGGTRVTGDAAGGPHARPPSAAAAAATAAVAAEATVAADAPGLVRLRQLLAPLRHLVDDDHGDVGDGDAGGEADGGGGGGGSGGTPPAAPSAGGGGSDAAGGGGGGGGGDGTPNAISVMTIHAAKGCEWPAVLLPGLDDADWLAGWQFDEEECRRLIYVALTRGEERVVVSYVTGGQTPFANEVRDGAAAAVAHVVVKRPDGVAEP</sequence>
<dbReference type="PROSITE" id="PS51198">
    <property type="entry name" value="UVRD_HELICASE_ATP_BIND"/>
    <property type="match status" value="1"/>
</dbReference>
<dbReference type="GO" id="GO:0005524">
    <property type="term" value="F:ATP binding"/>
    <property type="evidence" value="ECO:0007669"/>
    <property type="project" value="UniProtKB-UniRule"/>
</dbReference>
<dbReference type="GO" id="GO:0043138">
    <property type="term" value="F:3'-5' DNA helicase activity"/>
    <property type="evidence" value="ECO:0007669"/>
    <property type="project" value="UniProtKB-EC"/>
</dbReference>
<dbReference type="Pfam" id="PF00580">
    <property type="entry name" value="UvrD-helicase"/>
    <property type="match status" value="2"/>
</dbReference>
<feature type="region of interest" description="Disordered" evidence="12">
    <location>
        <begin position="1207"/>
        <end position="1287"/>
    </location>
</feature>
<evidence type="ECO:0000256" key="11">
    <source>
        <dbReference type="PROSITE-ProRule" id="PRU00560"/>
    </source>
</evidence>
<dbReference type="SUPFAM" id="SSF52540">
    <property type="entry name" value="P-loop containing nucleoside triphosphate hydrolases"/>
    <property type="match status" value="2"/>
</dbReference>
<comment type="catalytic activity">
    <reaction evidence="8">
        <text>Couples ATP hydrolysis with the unwinding of duplex DNA by translocating in the 3'-5' direction.</text>
        <dbReference type="EC" id="5.6.2.4"/>
    </reaction>
</comment>
<keyword evidence="16" id="KW-1185">Reference proteome</keyword>
<protein>
    <recommendedName>
        <fullName evidence="9">DNA 3'-5' helicase</fullName>
        <ecNumber evidence="9">5.6.2.4</ecNumber>
    </recommendedName>
</protein>
<organism evidence="15 16">
    <name type="scientific">Porphyra umbilicalis</name>
    <name type="common">Purple laver</name>
    <name type="synonym">Red alga</name>
    <dbReference type="NCBI Taxonomy" id="2786"/>
    <lineage>
        <taxon>Eukaryota</taxon>
        <taxon>Rhodophyta</taxon>
        <taxon>Bangiophyceae</taxon>
        <taxon>Bangiales</taxon>
        <taxon>Bangiaceae</taxon>
        <taxon>Porphyra</taxon>
    </lineage>
</organism>
<dbReference type="InterPro" id="IPR014016">
    <property type="entry name" value="UvrD-like_ATP-bd"/>
</dbReference>
<dbReference type="Pfam" id="PF13361">
    <property type="entry name" value="UvrD_C"/>
    <property type="match status" value="1"/>
</dbReference>
<dbReference type="EMBL" id="KV919144">
    <property type="protein sequence ID" value="OSX71348.1"/>
    <property type="molecule type" value="Genomic_DNA"/>
</dbReference>
<feature type="compositionally biased region" description="Basic residues" evidence="12">
    <location>
        <begin position="393"/>
        <end position="413"/>
    </location>
</feature>
<evidence type="ECO:0000256" key="2">
    <source>
        <dbReference type="ARBA" id="ARBA00022741"/>
    </source>
</evidence>
<feature type="compositionally biased region" description="Basic residues" evidence="12">
    <location>
        <begin position="442"/>
        <end position="453"/>
    </location>
</feature>
<evidence type="ECO:0000256" key="12">
    <source>
        <dbReference type="SAM" id="MobiDB-lite"/>
    </source>
</evidence>
<feature type="region of interest" description="Disordered" evidence="12">
    <location>
        <begin position="297"/>
        <end position="348"/>
    </location>
</feature>
<feature type="compositionally biased region" description="Gly residues" evidence="12">
    <location>
        <begin position="324"/>
        <end position="345"/>
    </location>
</feature>
<feature type="compositionally biased region" description="Gly residues" evidence="12">
    <location>
        <begin position="1339"/>
        <end position="1351"/>
    </location>
</feature>
<dbReference type="PROSITE" id="PS51217">
    <property type="entry name" value="UVRD_HELICASE_CTER"/>
    <property type="match status" value="1"/>
</dbReference>
<evidence type="ECO:0000256" key="10">
    <source>
        <dbReference type="ARBA" id="ARBA00048988"/>
    </source>
</evidence>
<evidence type="ECO:0000256" key="1">
    <source>
        <dbReference type="ARBA" id="ARBA00009922"/>
    </source>
</evidence>
<evidence type="ECO:0000259" key="13">
    <source>
        <dbReference type="PROSITE" id="PS51198"/>
    </source>
</evidence>
<comment type="catalytic activity">
    <reaction evidence="10">
        <text>ATP + H2O = ADP + phosphate + H(+)</text>
        <dbReference type="Rhea" id="RHEA:13065"/>
        <dbReference type="ChEBI" id="CHEBI:15377"/>
        <dbReference type="ChEBI" id="CHEBI:15378"/>
        <dbReference type="ChEBI" id="CHEBI:30616"/>
        <dbReference type="ChEBI" id="CHEBI:43474"/>
        <dbReference type="ChEBI" id="CHEBI:456216"/>
        <dbReference type="EC" id="5.6.2.4"/>
    </reaction>
</comment>